<evidence type="ECO:0000259" key="1">
    <source>
        <dbReference type="PROSITE" id="PS50405"/>
    </source>
</evidence>
<dbReference type="PANTHER" id="PTHR11571">
    <property type="entry name" value="GLUTATHIONE S-TRANSFERASE"/>
    <property type="match status" value="1"/>
</dbReference>
<dbReference type="GO" id="GO:0006749">
    <property type="term" value="P:glutathione metabolic process"/>
    <property type="evidence" value="ECO:0007669"/>
    <property type="project" value="TreeGrafter"/>
</dbReference>
<gene>
    <name evidence="2" type="ORF">Mgra_00002453</name>
</gene>
<reference evidence="2" key="1">
    <citation type="journal article" date="2020" name="Ecol. Evol.">
        <title>Genome structure and content of the rice root-knot nematode (Meloidogyne graminicola).</title>
        <authorList>
            <person name="Phan N.T."/>
            <person name="Danchin E.G.J."/>
            <person name="Klopp C."/>
            <person name="Perfus-Barbeoch L."/>
            <person name="Kozlowski D.K."/>
            <person name="Koutsovoulos G.D."/>
            <person name="Lopez-Roques C."/>
            <person name="Bouchez O."/>
            <person name="Zahm M."/>
            <person name="Besnard G."/>
            <person name="Bellafiore S."/>
        </authorList>
    </citation>
    <scope>NUCLEOTIDE SEQUENCE</scope>
    <source>
        <strain evidence="2">VN-18</strain>
    </source>
</reference>
<dbReference type="InterPro" id="IPR036282">
    <property type="entry name" value="Glutathione-S-Trfase_C_sf"/>
</dbReference>
<dbReference type="OrthoDB" id="414243at2759"/>
<proteinExistence type="predicted"/>
<dbReference type="Pfam" id="PF14497">
    <property type="entry name" value="GST_C_3"/>
    <property type="match status" value="1"/>
</dbReference>
<accession>A0A8S9ZXP8</accession>
<feature type="domain" description="GST C-terminal" evidence="1">
    <location>
        <begin position="25"/>
        <end position="147"/>
    </location>
</feature>
<name>A0A8S9ZXP8_9BILA</name>
<evidence type="ECO:0000313" key="2">
    <source>
        <dbReference type="EMBL" id="KAF7638000.1"/>
    </source>
</evidence>
<dbReference type="Proteomes" id="UP000605970">
    <property type="component" value="Unassembled WGS sequence"/>
</dbReference>
<dbReference type="SUPFAM" id="SSF47616">
    <property type="entry name" value="GST C-terminal domain-like"/>
    <property type="match status" value="1"/>
</dbReference>
<dbReference type="EMBL" id="JABEBT010000015">
    <property type="protein sequence ID" value="KAF7638000.1"/>
    <property type="molecule type" value="Genomic_DNA"/>
</dbReference>
<dbReference type="GO" id="GO:0004364">
    <property type="term" value="F:glutathione transferase activity"/>
    <property type="evidence" value="ECO:0007669"/>
    <property type="project" value="TreeGrafter"/>
</dbReference>
<dbReference type="PROSITE" id="PS50405">
    <property type="entry name" value="GST_CTER"/>
    <property type="match status" value="1"/>
</dbReference>
<dbReference type="AlphaFoldDB" id="A0A8S9ZXP8"/>
<protein>
    <submittedName>
        <fullName evidence="2">Glutathione S-transferase-1</fullName>
    </submittedName>
</protein>
<dbReference type="CDD" id="cd03192">
    <property type="entry name" value="GST_C_Sigma_like"/>
    <property type="match status" value="1"/>
</dbReference>
<dbReference type="Gene3D" id="1.20.1050.130">
    <property type="match status" value="1"/>
</dbReference>
<sequence>MGKQLAQSGAIMQFLGKKFDLFTKDDWEEAKALEIIFLIDEMGTAVSPYMGVKFGFREGDVEQLRKDIFLPAINKYLPFYEKRLEESNSGFILPSGISYVDFSIAHFIGMLKTMENEILNKYPKLVEYTNNFHKLPQLKEYLSKRKI</sequence>
<keyword evidence="3" id="KW-1185">Reference proteome</keyword>
<dbReference type="InterPro" id="IPR010987">
    <property type="entry name" value="Glutathione-S-Trfase_C-like"/>
</dbReference>
<dbReference type="InterPro" id="IPR050213">
    <property type="entry name" value="GST_superfamily"/>
</dbReference>
<comment type="caution">
    <text evidence="2">The sequence shown here is derived from an EMBL/GenBank/DDBJ whole genome shotgun (WGS) entry which is preliminary data.</text>
</comment>
<organism evidence="2 3">
    <name type="scientific">Meloidogyne graminicola</name>
    <dbReference type="NCBI Taxonomy" id="189291"/>
    <lineage>
        <taxon>Eukaryota</taxon>
        <taxon>Metazoa</taxon>
        <taxon>Ecdysozoa</taxon>
        <taxon>Nematoda</taxon>
        <taxon>Chromadorea</taxon>
        <taxon>Rhabditida</taxon>
        <taxon>Tylenchina</taxon>
        <taxon>Tylenchomorpha</taxon>
        <taxon>Tylenchoidea</taxon>
        <taxon>Meloidogynidae</taxon>
        <taxon>Meloidogyninae</taxon>
        <taxon>Meloidogyne</taxon>
    </lineage>
</organism>
<evidence type="ECO:0000313" key="3">
    <source>
        <dbReference type="Proteomes" id="UP000605970"/>
    </source>
</evidence>
<dbReference type="InterPro" id="IPR004046">
    <property type="entry name" value="GST_C"/>
</dbReference>